<dbReference type="Gramene" id="TuG1812G0400003620.01.T02">
    <property type="protein sequence ID" value="TuG1812G0400003620.01.T02"/>
    <property type="gene ID" value="TuG1812G0400003620.01"/>
</dbReference>
<protein>
    <submittedName>
        <fullName evidence="2">Uncharacterized protein</fullName>
    </submittedName>
</protein>
<evidence type="ECO:0000313" key="3">
    <source>
        <dbReference type="Proteomes" id="UP000015106"/>
    </source>
</evidence>
<feature type="region of interest" description="Disordered" evidence="1">
    <location>
        <begin position="1"/>
        <end position="151"/>
    </location>
</feature>
<reference evidence="2" key="2">
    <citation type="submission" date="2018-03" db="EMBL/GenBank/DDBJ databases">
        <title>The Triticum urartu genome reveals the dynamic nature of wheat genome evolution.</title>
        <authorList>
            <person name="Ling H."/>
            <person name="Ma B."/>
            <person name="Shi X."/>
            <person name="Liu H."/>
            <person name="Dong L."/>
            <person name="Sun H."/>
            <person name="Cao Y."/>
            <person name="Gao Q."/>
            <person name="Zheng S."/>
            <person name="Li Y."/>
            <person name="Yu Y."/>
            <person name="Du H."/>
            <person name="Qi M."/>
            <person name="Li Y."/>
            <person name="Yu H."/>
            <person name="Cui Y."/>
            <person name="Wang N."/>
            <person name="Chen C."/>
            <person name="Wu H."/>
            <person name="Zhao Y."/>
            <person name="Zhang J."/>
            <person name="Li Y."/>
            <person name="Zhou W."/>
            <person name="Zhang B."/>
            <person name="Hu W."/>
            <person name="Eijk M."/>
            <person name="Tang J."/>
            <person name="Witsenboer H."/>
            <person name="Zhao S."/>
            <person name="Li Z."/>
            <person name="Zhang A."/>
            <person name="Wang D."/>
            <person name="Liang C."/>
        </authorList>
    </citation>
    <scope>NUCLEOTIDE SEQUENCE [LARGE SCALE GENOMIC DNA]</scope>
    <source>
        <strain evidence="2">cv. G1812</strain>
    </source>
</reference>
<keyword evidence="3" id="KW-1185">Reference proteome</keyword>
<evidence type="ECO:0000313" key="2">
    <source>
        <dbReference type="EnsemblPlants" id="TuG1812G0400003620.01.T04"/>
    </source>
</evidence>
<reference evidence="3" key="1">
    <citation type="journal article" date="2013" name="Nature">
        <title>Draft genome of the wheat A-genome progenitor Triticum urartu.</title>
        <authorList>
            <person name="Ling H.Q."/>
            <person name="Zhao S."/>
            <person name="Liu D."/>
            <person name="Wang J."/>
            <person name="Sun H."/>
            <person name="Zhang C."/>
            <person name="Fan H."/>
            <person name="Li D."/>
            <person name="Dong L."/>
            <person name="Tao Y."/>
            <person name="Gao C."/>
            <person name="Wu H."/>
            <person name="Li Y."/>
            <person name="Cui Y."/>
            <person name="Guo X."/>
            <person name="Zheng S."/>
            <person name="Wang B."/>
            <person name="Yu K."/>
            <person name="Liang Q."/>
            <person name="Yang W."/>
            <person name="Lou X."/>
            <person name="Chen J."/>
            <person name="Feng M."/>
            <person name="Jian J."/>
            <person name="Zhang X."/>
            <person name="Luo G."/>
            <person name="Jiang Y."/>
            <person name="Liu J."/>
            <person name="Wang Z."/>
            <person name="Sha Y."/>
            <person name="Zhang B."/>
            <person name="Wu H."/>
            <person name="Tang D."/>
            <person name="Shen Q."/>
            <person name="Xue P."/>
            <person name="Zou S."/>
            <person name="Wang X."/>
            <person name="Liu X."/>
            <person name="Wang F."/>
            <person name="Yang Y."/>
            <person name="An X."/>
            <person name="Dong Z."/>
            <person name="Zhang K."/>
            <person name="Zhang X."/>
            <person name="Luo M.C."/>
            <person name="Dvorak J."/>
            <person name="Tong Y."/>
            <person name="Wang J."/>
            <person name="Yang H."/>
            <person name="Li Z."/>
            <person name="Wang D."/>
            <person name="Zhang A."/>
            <person name="Wang J."/>
        </authorList>
    </citation>
    <scope>NUCLEOTIDE SEQUENCE</scope>
    <source>
        <strain evidence="3">cv. G1812</strain>
    </source>
</reference>
<organism evidence="2 3">
    <name type="scientific">Triticum urartu</name>
    <name type="common">Red wild einkorn</name>
    <name type="synonym">Crithodium urartu</name>
    <dbReference type="NCBI Taxonomy" id="4572"/>
    <lineage>
        <taxon>Eukaryota</taxon>
        <taxon>Viridiplantae</taxon>
        <taxon>Streptophyta</taxon>
        <taxon>Embryophyta</taxon>
        <taxon>Tracheophyta</taxon>
        <taxon>Spermatophyta</taxon>
        <taxon>Magnoliopsida</taxon>
        <taxon>Liliopsida</taxon>
        <taxon>Poales</taxon>
        <taxon>Poaceae</taxon>
        <taxon>BOP clade</taxon>
        <taxon>Pooideae</taxon>
        <taxon>Triticodae</taxon>
        <taxon>Triticeae</taxon>
        <taxon>Triticinae</taxon>
        <taxon>Triticum</taxon>
    </lineage>
</organism>
<gene>
    <name evidence="2" type="primary">LOC125553016</name>
</gene>
<dbReference type="EnsemblPlants" id="TuG1812G0400003620.01.T02">
    <property type="protein sequence ID" value="TuG1812G0400003620.01.T02"/>
    <property type="gene ID" value="TuG1812G0400003620.01"/>
</dbReference>
<sequence>MRTRRGSVMHATDRPCQPTVGRPAAPSPPSVTRRPPGPPSAGVGACLPPSLYPYPVASGTPPVARRGPIYTPRTRPRRPTHLFPSFPIPVPTDRQTRNSPTRISLGELRRRSARPLAPSLARHGGSQGCGDQGWNYRSCFSVSRSSGSRTR</sequence>
<accession>A0A8R7Q8I0</accession>
<proteinExistence type="predicted"/>
<dbReference type="EnsemblPlants" id="TuG1812G0400003620.01.T04">
    <property type="protein sequence ID" value="TuG1812G0400003620.01.T04"/>
    <property type="gene ID" value="TuG1812G0400003620.01"/>
</dbReference>
<name>A0A8R7Q8I0_TRIUA</name>
<evidence type="ECO:0000256" key="1">
    <source>
        <dbReference type="SAM" id="MobiDB-lite"/>
    </source>
</evidence>
<feature type="compositionally biased region" description="Pro residues" evidence="1">
    <location>
        <begin position="25"/>
        <end position="39"/>
    </location>
</feature>
<dbReference type="Proteomes" id="UP000015106">
    <property type="component" value="Chromosome 4"/>
</dbReference>
<feature type="compositionally biased region" description="Low complexity" evidence="1">
    <location>
        <begin position="137"/>
        <end position="151"/>
    </location>
</feature>
<dbReference type="AlphaFoldDB" id="A0A8R7Q8I0"/>
<reference evidence="2" key="3">
    <citation type="submission" date="2022-06" db="UniProtKB">
        <authorList>
            <consortium name="EnsemblPlants"/>
        </authorList>
    </citation>
    <scope>IDENTIFICATION</scope>
</reference>
<dbReference type="Gramene" id="TuG1812G0400003620.01.T04">
    <property type="protein sequence ID" value="TuG1812G0400003620.01.T04"/>
    <property type="gene ID" value="TuG1812G0400003620.01"/>
</dbReference>